<dbReference type="EMBL" id="KB445791">
    <property type="protein sequence ID" value="EMD41437.1"/>
    <property type="molecule type" value="Genomic_DNA"/>
</dbReference>
<protein>
    <submittedName>
        <fullName evidence="1">Uncharacterized protein</fullName>
    </submittedName>
</protein>
<evidence type="ECO:0000313" key="2">
    <source>
        <dbReference type="Proteomes" id="UP000016930"/>
    </source>
</evidence>
<dbReference type="HOGENOM" id="CLU_2484083_0_0_1"/>
<keyword evidence="2" id="KW-1185">Reference proteome</keyword>
<organism evidence="1 2">
    <name type="scientific">Ceriporiopsis subvermispora (strain B)</name>
    <name type="common">White-rot fungus</name>
    <name type="synonym">Gelatoporia subvermispora</name>
    <dbReference type="NCBI Taxonomy" id="914234"/>
    <lineage>
        <taxon>Eukaryota</taxon>
        <taxon>Fungi</taxon>
        <taxon>Dikarya</taxon>
        <taxon>Basidiomycota</taxon>
        <taxon>Agaricomycotina</taxon>
        <taxon>Agaricomycetes</taxon>
        <taxon>Polyporales</taxon>
        <taxon>Gelatoporiaceae</taxon>
        <taxon>Gelatoporia</taxon>
    </lineage>
</organism>
<name>M2RSN0_CERS8</name>
<sequence>MRRFSLSKVSLARRSNRDSIESTRRTSLESAISTATLPSDEYLVSLPIVNLSSSPSHTSRNSYVGEAELLDDDNLAWGPARSSKASRRR</sequence>
<evidence type="ECO:0000313" key="1">
    <source>
        <dbReference type="EMBL" id="EMD41437.1"/>
    </source>
</evidence>
<dbReference type="Proteomes" id="UP000016930">
    <property type="component" value="Unassembled WGS sequence"/>
</dbReference>
<dbReference type="AlphaFoldDB" id="M2RSN0"/>
<reference evidence="1 2" key="1">
    <citation type="journal article" date="2012" name="Proc. Natl. Acad. Sci. U.S.A.">
        <title>Comparative genomics of Ceriporiopsis subvermispora and Phanerochaete chrysosporium provide insight into selective ligninolysis.</title>
        <authorList>
            <person name="Fernandez-Fueyo E."/>
            <person name="Ruiz-Duenas F.J."/>
            <person name="Ferreira P."/>
            <person name="Floudas D."/>
            <person name="Hibbett D.S."/>
            <person name="Canessa P."/>
            <person name="Larrondo L.F."/>
            <person name="James T.Y."/>
            <person name="Seelenfreund D."/>
            <person name="Lobos S."/>
            <person name="Polanco R."/>
            <person name="Tello M."/>
            <person name="Honda Y."/>
            <person name="Watanabe T."/>
            <person name="Watanabe T."/>
            <person name="Ryu J.S."/>
            <person name="Kubicek C.P."/>
            <person name="Schmoll M."/>
            <person name="Gaskell J."/>
            <person name="Hammel K.E."/>
            <person name="St John F.J."/>
            <person name="Vanden Wymelenberg A."/>
            <person name="Sabat G."/>
            <person name="Splinter BonDurant S."/>
            <person name="Syed K."/>
            <person name="Yadav J.S."/>
            <person name="Doddapaneni H."/>
            <person name="Subramanian V."/>
            <person name="Lavin J.L."/>
            <person name="Oguiza J.A."/>
            <person name="Perez G."/>
            <person name="Pisabarro A.G."/>
            <person name="Ramirez L."/>
            <person name="Santoyo F."/>
            <person name="Master E."/>
            <person name="Coutinho P.M."/>
            <person name="Henrissat B."/>
            <person name="Lombard V."/>
            <person name="Magnuson J.K."/>
            <person name="Kuees U."/>
            <person name="Hori C."/>
            <person name="Igarashi K."/>
            <person name="Samejima M."/>
            <person name="Held B.W."/>
            <person name="Barry K.W."/>
            <person name="LaButti K.M."/>
            <person name="Lapidus A."/>
            <person name="Lindquist E.A."/>
            <person name="Lucas S.M."/>
            <person name="Riley R."/>
            <person name="Salamov A.A."/>
            <person name="Hoffmeister D."/>
            <person name="Schwenk D."/>
            <person name="Hadar Y."/>
            <person name="Yarden O."/>
            <person name="de Vries R.P."/>
            <person name="Wiebenga A."/>
            <person name="Stenlid J."/>
            <person name="Eastwood D."/>
            <person name="Grigoriev I.V."/>
            <person name="Berka R.M."/>
            <person name="Blanchette R.A."/>
            <person name="Kersten P."/>
            <person name="Martinez A.T."/>
            <person name="Vicuna R."/>
            <person name="Cullen D."/>
        </authorList>
    </citation>
    <scope>NUCLEOTIDE SEQUENCE [LARGE SCALE GENOMIC DNA]</scope>
    <source>
        <strain evidence="1 2">B</strain>
    </source>
</reference>
<proteinExistence type="predicted"/>
<accession>M2RSN0</accession>
<gene>
    <name evidence="1" type="ORF">CERSUDRAFT_90002</name>
</gene>
<dbReference type="OrthoDB" id="2746027at2759"/>